<organism evidence="1 2">
    <name type="scientific">Pristionchus entomophagus</name>
    <dbReference type="NCBI Taxonomy" id="358040"/>
    <lineage>
        <taxon>Eukaryota</taxon>
        <taxon>Metazoa</taxon>
        <taxon>Ecdysozoa</taxon>
        <taxon>Nematoda</taxon>
        <taxon>Chromadorea</taxon>
        <taxon>Rhabditida</taxon>
        <taxon>Rhabditina</taxon>
        <taxon>Diplogasteromorpha</taxon>
        <taxon>Diplogasteroidea</taxon>
        <taxon>Neodiplogasteridae</taxon>
        <taxon>Pristionchus</taxon>
    </lineage>
</organism>
<proteinExistence type="predicted"/>
<dbReference type="AlphaFoldDB" id="A0AAV5SEC1"/>
<accession>A0AAV5SEC1</accession>
<protein>
    <submittedName>
        <fullName evidence="1">Uncharacterized protein</fullName>
    </submittedName>
</protein>
<keyword evidence="2" id="KW-1185">Reference proteome</keyword>
<evidence type="ECO:0000313" key="1">
    <source>
        <dbReference type="EMBL" id="GMS78036.1"/>
    </source>
</evidence>
<sequence>MGGGGEGDGHHFIQCHSARHRRHPPQILDQSQSAHIRQCRLLLLRLHCLQDLLHIFLLPLSIICFRLYRSLSMYTKLSLPSRSVTLAARFPESRHSTDRAPTRLRIVRVECADGTLFWHREERRMVRANERSKADGGWDESFSA</sequence>
<dbReference type="EMBL" id="BTSX01000001">
    <property type="protein sequence ID" value="GMS78036.1"/>
    <property type="molecule type" value="Genomic_DNA"/>
</dbReference>
<dbReference type="Proteomes" id="UP001432027">
    <property type="component" value="Unassembled WGS sequence"/>
</dbReference>
<comment type="caution">
    <text evidence="1">The sequence shown here is derived from an EMBL/GenBank/DDBJ whole genome shotgun (WGS) entry which is preliminary data.</text>
</comment>
<gene>
    <name evidence="1" type="ORF">PENTCL1PPCAC_211</name>
</gene>
<evidence type="ECO:0000313" key="2">
    <source>
        <dbReference type="Proteomes" id="UP001432027"/>
    </source>
</evidence>
<name>A0AAV5SEC1_9BILA</name>
<reference evidence="1" key="1">
    <citation type="submission" date="2023-10" db="EMBL/GenBank/DDBJ databases">
        <title>Genome assembly of Pristionchus species.</title>
        <authorList>
            <person name="Yoshida K."/>
            <person name="Sommer R.J."/>
        </authorList>
    </citation>
    <scope>NUCLEOTIDE SEQUENCE</scope>
    <source>
        <strain evidence="1">RS0144</strain>
    </source>
</reference>